<evidence type="ECO:0000313" key="3">
    <source>
        <dbReference type="Proteomes" id="UP001055167"/>
    </source>
</evidence>
<reference evidence="2" key="1">
    <citation type="journal article" date="2021" name="Front. Microbiol.">
        <title>Comprehensive Comparative Genomics and Phenotyping of Methylobacterium Species.</title>
        <authorList>
            <person name="Alessa O."/>
            <person name="Ogura Y."/>
            <person name="Fujitani Y."/>
            <person name="Takami H."/>
            <person name="Hayashi T."/>
            <person name="Sahin N."/>
            <person name="Tani A."/>
        </authorList>
    </citation>
    <scope>NUCLEOTIDE SEQUENCE</scope>
    <source>
        <strain evidence="2">KCTC 52305</strain>
    </source>
</reference>
<name>A0ABQ4R4X4_9HYPH</name>
<dbReference type="Proteomes" id="UP001055167">
    <property type="component" value="Unassembled WGS sequence"/>
</dbReference>
<evidence type="ECO:0000259" key="1">
    <source>
        <dbReference type="Pfam" id="PF13362"/>
    </source>
</evidence>
<proteinExistence type="predicted"/>
<feature type="domain" description="Toprim" evidence="1">
    <location>
        <begin position="58"/>
        <end position="146"/>
    </location>
</feature>
<dbReference type="Pfam" id="PF13362">
    <property type="entry name" value="Toprim_3"/>
    <property type="match status" value="1"/>
</dbReference>
<sequence length="150" mass="15592">MVALVVDIRSNVPLGVHRTAIDHEGRKATVNGKSRLALGPIGGGAVKLTPDEQISTCVAICEGIETTLSMHGLPEFGESPIWSVLSANGIKDFPVLPGVECLWVGVDADAAGIAAAEACAERWVSAGRDVILVQPDVLGADLNDLTEVAR</sequence>
<gene>
    <name evidence="2" type="ORF">OPKNFCMD_5253</name>
</gene>
<keyword evidence="3" id="KW-1185">Reference proteome</keyword>
<accession>A0ABQ4R4X4</accession>
<organism evidence="2 3">
    <name type="scientific">Methylobacterium crusticola</name>
    <dbReference type="NCBI Taxonomy" id="1697972"/>
    <lineage>
        <taxon>Bacteria</taxon>
        <taxon>Pseudomonadati</taxon>
        <taxon>Pseudomonadota</taxon>
        <taxon>Alphaproteobacteria</taxon>
        <taxon>Hyphomicrobiales</taxon>
        <taxon>Methylobacteriaceae</taxon>
        <taxon>Methylobacterium</taxon>
    </lineage>
</organism>
<dbReference type="EMBL" id="BPQH01000019">
    <property type="protein sequence ID" value="GJD52487.1"/>
    <property type="molecule type" value="Genomic_DNA"/>
</dbReference>
<comment type="caution">
    <text evidence="2">The sequence shown here is derived from an EMBL/GenBank/DDBJ whole genome shotgun (WGS) entry which is preliminary data.</text>
</comment>
<evidence type="ECO:0000313" key="2">
    <source>
        <dbReference type="EMBL" id="GJD52487.1"/>
    </source>
</evidence>
<dbReference type="InterPro" id="IPR006171">
    <property type="entry name" value="TOPRIM_dom"/>
</dbReference>
<reference evidence="2" key="2">
    <citation type="submission" date="2021-08" db="EMBL/GenBank/DDBJ databases">
        <authorList>
            <person name="Tani A."/>
            <person name="Ola A."/>
            <person name="Ogura Y."/>
            <person name="Katsura K."/>
            <person name="Hayashi T."/>
        </authorList>
    </citation>
    <scope>NUCLEOTIDE SEQUENCE</scope>
    <source>
        <strain evidence="2">KCTC 52305</strain>
    </source>
</reference>
<protein>
    <recommendedName>
        <fullName evidence="1">Toprim domain-containing protein</fullName>
    </recommendedName>
</protein>